<dbReference type="AlphaFoldDB" id="A0AAN8C5X9"/>
<evidence type="ECO:0000313" key="2">
    <source>
        <dbReference type="EMBL" id="KAK5897971.1"/>
    </source>
</evidence>
<feature type="region of interest" description="Disordered" evidence="1">
    <location>
        <begin position="1"/>
        <end position="21"/>
    </location>
</feature>
<comment type="caution">
    <text evidence="2">The sequence shown here is derived from an EMBL/GenBank/DDBJ whole genome shotgun (WGS) entry which is preliminary data.</text>
</comment>
<name>A0AAN8C5X9_CHAGU</name>
<keyword evidence="3" id="KW-1185">Reference proteome</keyword>
<sequence length="70" mass="7431">MLRNRIASMCSSGDGVGEGGDAVDPFKSSLDSLWFHPIASAVRGSVTLGAHSPITELEDYHGVCQTEHMV</sequence>
<protein>
    <submittedName>
        <fullName evidence="2">Uncharacterized protein</fullName>
    </submittedName>
</protein>
<evidence type="ECO:0000256" key="1">
    <source>
        <dbReference type="SAM" id="MobiDB-lite"/>
    </source>
</evidence>
<accession>A0AAN8C5X9</accession>
<organism evidence="2 3">
    <name type="scientific">Champsocephalus gunnari</name>
    <name type="common">Mackerel icefish</name>
    <dbReference type="NCBI Taxonomy" id="52237"/>
    <lineage>
        <taxon>Eukaryota</taxon>
        <taxon>Metazoa</taxon>
        <taxon>Chordata</taxon>
        <taxon>Craniata</taxon>
        <taxon>Vertebrata</taxon>
        <taxon>Euteleostomi</taxon>
        <taxon>Actinopterygii</taxon>
        <taxon>Neopterygii</taxon>
        <taxon>Teleostei</taxon>
        <taxon>Neoteleostei</taxon>
        <taxon>Acanthomorphata</taxon>
        <taxon>Eupercaria</taxon>
        <taxon>Perciformes</taxon>
        <taxon>Notothenioidei</taxon>
        <taxon>Channichthyidae</taxon>
        <taxon>Champsocephalus</taxon>
    </lineage>
</organism>
<reference evidence="2 3" key="1">
    <citation type="journal article" date="2023" name="Mol. Biol. Evol.">
        <title>Genomics of Secondarily Temperate Adaptation in the Only Non-Antarctic Icefish.</title>
        <authorList>
            <person name="Rivera-Colon A.G."/>
            <person name="Rayamajhi N."/>
            <person name="Minhas B.F."/>
            <person name="Madrigal G."/>
            <person name="Bilyk K.T."/>
            <person name="Yoon V."/>
            <person name="Hune M."/>
            <person name="Gregory S."/>
            <person name="Cheng C.H.C."/>
            <person name="Catchen J.M."/>
        </authorList>
    </citation>
    <scope>NUCLEOTIDE SEQUENCE [LARGE SCALE GENOMIC DNA]</scope>
    <source>
        <tissue evidence="2">White muscle</tissue>
    </source>
</reference>
<dbReference type="Proteomes" id="UP001331515">
    <property type="component" value="Unassembled WGS sequence"/>
</dbReference>
<gene>
    <name evidence="2" type="ORF">CgunFtcFv8_015429</name>
</gene>
<proteinExistence type="predicted"/>
<evidence type="ECO:0000313" key="3">
    <source>
        <dbReference type="Proteomes" id="UP001331515"/>
    </source>
</evidence>
<dbReference type="EMBL" id="JAURVH010001533">
    <property type="protein sequence ID" value="KAK5897971.1"/>
    <property type="molecule type" value="Genomic_DNA"/>
</dbReference>